<evidence type="ECO:0000313" key="4">
    <source>
        <dbReference type="Proteomes" id="UP000283509"/>
    </source>
</evidence>
<keyword evidence="1" id="KW-0175">Coiled coil</keyword>
<accession>A0A3R7SXB9</accession>
<keyword evidence="4" id="KW-1185">Reference proteome</keyword>
<evidence type="ECO:0000256" key="2">
    <source>
        <dbReference type="SAM" id="MobiDB-lite"/>
    </source>
</evidence>
<proteinExistence type="predicted"/>
<dbReference type="AlphaFoldDB" id="A0A3R7SXB9"/>
<feature type="compositionally biased region" description="Basic residues" evidence="2">
    <location>
        <begin position="187"/>
        <end position="199"/>
    </location>
</feature>
<name>A0A3R7SXB9_PENVA</name>
<dbReference type="Proteomes" id="UP000283509">
    <property type="component" value="Unassembled WGS sequence"/>
</dbReference>
<reference evidence="3 4" key="1">
    <citation type="submission" date="2018-04" db="EMBL/GenBank/DDBJ databases">
        <authorList>
            <person name="Zhang X."/>
            <person name="Yuan J."/>
            <person name="Li F."/>
            <person name="Xiang J."/>
        </authorList>
    </citation>
    <scope>NUCLEOTIDE SEQUENCE [LARGE SCALE GENOMIC DNA]</scope>
    <source>
        <tissue evidence="3">Muscle</tissue>
    </source>
</reference>
<feature type="compositionally biased region" description="Low complexity" evidence="2">
    <location>
        <begin position="74"/>
        <end position="84"/>
    </location>
</feature>
<dbReference type="OrthoDB" id="6378939at2759"/>
<reference evidence="3 4" key="2">
    <citation type="submission" date="2019-01" db="EMBL/GenBank/DDBJ databases">
        <title>The decoding of complex shrimp genome reveals the adaptation for benthos swimmer, frequently molting mechanism and breeding impact on genome.</title>
        <authorList>
            <person name="Sun Y."/>
            <person name="Gao Y."/>
            <person name="Yu Y."/>
        </authorList>
    </citation>
    <scope>NUCLEOTIDE SEQUENCE [LARGE SCALE GENOMIC DNA]</scope>
    <source>
        <tissue evidence="3">Muscle</tissue>
    </source>
</reference>
<dbReference type="EMBL" id="QCYY01001186">
    <property type="protein sequence ID" value="ROT79803.1"/>
    <property type="molecule type" value="Genomic_DNA"/>
</dbReference>
<dbReference type="Pfam" id="PF15558">
    <property type="entry name" value="DUF4659"/>
    <property type="match status" value="1"/>
</dbReference>
<sequence>MLLPLTPRHTTDLESLGHLRLLVVRGTAPSSSGGRTRPPSSSPALCRSGSASPSRGGVGALPLIGLHVRRRSSDSTTSLASSASEGGGGGVADLLLEPPGTESDEGPPSANSAAECDRLPSGAAARPERRLASPCRLEPRLPTVGVVSPGGRWSPRSDSTTLTPVSTPRLPRRRLPTPARTPCPKTPTRRRPGVHRRVSSARPARSNAPPIAVSFTGSLDEIAGTRAERGAALGLGGGSCSLELPRPHSAASSVASSSCATYRTSRPASGLASDSWSPRLLPNHRSISTVSLADSQILSRLENTEVPARDLRILEMLARKHEKLFAEEQRSHLAHRAWHQQKERERKEAAAQWAEWRAHVNEKRRQENDENERRWRRNQEVYRQSQEKLARLIYGKERRALEVLGEQQDARMRRLGERRAAEASRKAAQEEALRAKEEAEERKRQHLIQLWSGAAELVEQRRREREEFFRKRVEDGNSAEAERNEARRVQVEARAEALLEAMRHNMEERLSRAEHNLRMLNEVKEDTLRRQRWAGSLKLWRRARRRRMAVRALHHQLEASMLQWRQHVLRRLMESLAKAETRQEEYLQTRANRIHHDRTARMNHQHEMMQMVMAREEAELQMAKRSLEAKDLRSLEVARERDRQVALARSTALTTASLRENLRKKLAPETFDKVVARANLELRIENRPPATSSVGTRSHIFLG</sequence>
<evidence type="ECO:0000256" key="1">
    <source>
        <dbReference type="SAM" id="Coils"/>
    </source>
</evidence>
<feature type="region of interest" description="Disordered" evidence="2">
    <location>
        <begin position="415"/>
        <end position="437"/>
    </location>
</feature>
<evidence type="ECO:0000313" key="3">
    <source>
        <dbReference type="EMBL" id="ROT79803.1"/>
    </source>
</evidence>
<feature type="compositionally biased region" description="Low complexity" evidence="2">
    <location>
        <begin position="29"/>
        <end position="43"/>
    </location>
</feature>
<dbReference type="PANTHER" id="PTHR33663:SF2">
    <property type="entry name" value="COILED-COIL DOMAIN-CONTAINING PROTEIN 177"/>
    <property type="match status" value="1"/>
</dbReference>
<dbReference type="PANTHER" id="PTHR33663">
    <property type="entry name" value="COILED-COIL DOMAIN-CONTAINING PROTEIN 177"/>
    <property type="match status" value="1"/>
</dbReference>
<feature type="region of interest" description="Disordered" evidence="2">
    <location>
        <begin position="71"/>
        <end position="212"/>
    </location>
</feature>
<feature type="compositionally biased region" description="Low complexity" evidence="2">
    <location>
        <begin position="160"/>
        <end position="169"/>
    </location>
</feature>
<feature type="coiled-coil region" evidence="1">
    <location>
        <begin position="481"/>
        <end position="530"/>
    </location>
</feature>
<dbReference type="InterPro" id="IPR029090">
    <property type="entry name" value="DUF4659"/>
</dbReference>
<organism evidence="3 4">
    <name type="scientific">Penaeus vannamei</name>
    <name type="common">Whiteleg shrimp</name>
    <name type="synonym">Litopenaeus vannamei</name>
    <dbReference type="NCBI Taxonomy" id="6689"/>
    <lineage>
        <taxon>Eukaryota</taxon>
        <taxon>Metazoa</taxon>
        <taxon>Ecdysozoa</taxon>
        <taxon>Arthropoda</taxon>
        <taxon>Crustacea</taxon>
        <taxon>Multicrustacea</taxon>
        <taxon>Malacostraca</taxon>
        <taxon>Eumalacostraca</taxon>
        <taxon>Eucarida</taxon>
        <taxon>Decapoda</taxon>
        <taxon>Dendrobranchiata</taxon>
        <taxon>Penaeoidea</taxon>
        <taxon>Penaeidae</taxon>
        <taxon>Penaeus</taxon>
    </lineage>
</organism>
<protein>
    <submittedName>
        <fullName evidence="3">Uncharacterized protein</fullName>
    </submittedName>
</protein>
<gene>
    <name evidence="3" type="ORF">C7M84_001476</name>
</gene>
<feature type="region of interest" description="Disordered" evidence="2">
    <location>
        <begin position="27"/>
        <end position="59"/>
    </location>
</feature>
<comment type="caution">
    <text evidence="3">The sequence shown here is derived from an EMBL/GenBank/DDBJ whole genome shotgun (WGS) entry which is preliminary data.</text>
</comment>